<dbReference type="InterPro" id="IPR011453">
    <property type="entry name" value="DUF1559"/>
</dbReference>
<gene>
    <name evidence="4" type="primary">xcpT_47</name>
    <name evidence="4" type="ORF">Pan153_63240</name>
</gene>
<dbReference type="NCBIfam" id="TIGR02532">
    <property type="entry name" value="IV_pilin_GFxxxE"/>
    <property type="match status" value="1"/>
</dbReference>
<keyword evidence="2" id="KW-0812">Transmembrane</keyword>
<feature type="region of interest" description="Disordered" evidence="1">
    <location>
        <begin position="244"/>
        <end position="263"/>
    </location>
</feature>
<dbReference type="PANTHER" id="PTHR30093">
    <property type="entry name" value="GENERAL SECRETION PATHWAY PROTEIN G"/>
    <property type="match status" value="1"/>
</dbReference>
<name>A0A518FZE4_9PLAN</name>
<dbReference type="Proteomes" id="UP000320839">
    <property type="component" value="Chromosome"/>
</dbReference>
<evidence type="ECO:0000256" key="2">
    <source>
        <dbReference type="SAM" id="Phobius"/>
    </source>
</evidence>
<dbReference type="OrthoDB" id="255848at2"/>
<dbReference type="EMBL" id="CP036317">
    <property type="protein sequence ID" value="QDV21634.1"/>
    <property type="molecule type" value="Genomic_DNA"/>
</dbReference>
<protein>
    <submittedName>
        <fullName evidence="4">Type II secretion system protein G</fullName>
    </submittedName>
</protein>
<dbReference type="Pfam" id="PF07596">
    <property type="entry name" value="SBP_bac_10"/>
    <property type="match status" value="1"/>
</dbReference>
<feature type="compositionally biased region" description="Basic and acidic residues" evidence="1">
    <location>
        <begin position="247"/>
        <end position="258"/>
    </location>
</feature>
<keyword evidence="2" id="KW-1133">Transmembrane helix</keyword>
<evidence type="ECO:0000313" key="5">
    <source>
        <dbReference type="Proteomes" id="UP000320839"/>
    </source>
</evidence>
<proteinExistence type="predicted"/>
<dbReference type="PANTHER" id="PTHR30093:SF2">
    <property type="entry name" value="TYPE II SECRETION SYSTEM PROTEIN H"/>
    <property type="match status" value="1"/>
</dbReference>
<dbReference type="PROSITE" id="PS00409">
    <property type="entry name" value="PROKAR_NTER_METHYL"/>
    <property type="match status" value="1"/>
</dbReference>
<dbReference type="AlphaFoldDB" id="A0A518FZE4"/>
<organism evidence="4 5">
    <name type="scientific">Gimesia panareensis</name>
    <dbReference type="NCBI Taxonomy" id="2527978"/>
    <lineage>
        <taxon>Bacteria</taxon>
        <taxon>Pseudomonadati</taxon>
        <taxon>Planctomycetota</taxon>
        <taxon>Planctomycetia</taxon>
        <taxon>Planctomycetales</taxon>
        <taxon>Planctomycetaceae</taxon>
        <taxon>Gimesia</taxon>
    </lineage>
</organism>
<evidence type="ECO:0000313" key="4">
    <source>
        <dbReference type="EMBL" id="QDV21634.1"/>
    </source>
</evidence>
<dbReference type="Gene3D" id="3.30.700.10">
    <property type="entry name" value="Glycoprotein, Type 4 Pilin"/>
    <property type="match status" value="1"/>
</dbReference>
<dbReference type="Pfam" id="PF07963">
    <property type="entry name" value="N_methyl"/>
    <property type="match status" value="1"/>
</dbReference>
<dbReference type="InterPro" id="IPR012902">
    <property type="entry name" value="N_methyl_site"/>
</dbReference>
<sequence length="308" mass="32950">MRPLQDTISRRGFTLIELLVVIAIIGILVALLLPAVQQAREAARRTQCQNKLKQIGLALHSYHETHNTLPPGYVSLYDSSGNDTGPGWGWASFLLPALDNGPAFQSINFSTGIEDSANAKIRTQTFAVFLCPSDDARGQWPAKIYNPATGVPLNIVCDVGSSNYVGMYGISESGVDGEGLFFRNSKVSFHDITDGLSETIAVGERSHRLGEATWTGSVTGTLLAGDPSDGVGQIVPEHGSGMVLGHAGERRGPGDPRSDANQFYSRHSGSGVHFLFTDGHVSFLTSSLDYHIYLALATRAGGEVIGEY</sequence>
<feature type="transmembrane region" description="Helical" evidence="2">
    <location>
        <begin position="12"/>
        <end position="36"/>
    </location>
</feature>
<keyword evidence="2" id="KW-0472">Membrane</keyword>
<evidence type="ECO:0000259" key="3">
    <source>
        <dbReference type="Pfam" id="PF07596"/>
    </source>
</evidence>
<feature type="domain" description="DUF1559" evidence="3">
    <location>
        <begin position="37"/>
        <end position="289"/>
    </location>
</feature>
<accession>A0A518FZE4</accession>
<dbReference type="InterPro" id="IPR045584">
    <property type="entry name" value="Pilin-like"/>
</dbReference>
<evidence type="ECO:0000256" key="1">
    <source>
        <dbReference type="SAM" id="MobiDB-lite"/>
    </source>
</evidence>
<reference evidence="4 5" key="1">
    <citation type="submission" date="2019-02" db="EMBL/GenBank/DDBJ databases">
        <title>Deep-cultivation of Planctomycetes and their phenomic and genomic characterization uncovers novel biology.</title>
        <authorList>
            <person name="Wiegand S."/>
            <person name="Jogler M."/>
            <person name="Boedeker C."/>
            <person name="Pinto D."/>
            <person name="Vollmers J."/>
            <person name="Rivas-Marin E."/>
            <person name="Kohn T."/>
            <person name="Peeters S.H."/>
            <person name="Heuer A."/>
            <person name="Rast P."/>
            <person name="Oberbeckmann S."/>
            <person name="Bunk B."/>
            <person name="Jeske O."/>
            <person name="Meyerdierks A."/>
            <person name="Storesund J.E."/>
            <person name="Kallscheuer N."/>
            <person name="Luecker S."/>
            <person name="Lage O.M."/>
            <person name="Pohl T."/>
            <person name="Merkel B.J."/>
            <person name="Hornburger P."/>
            <person name="Mueller R.-W."/>
            <person name="Bruemmer F."/>
            <person name="Labrenz M."/>
            <person name="Spormann A.M."/>
            <person name="Op den Camp H."/>
            <person name="Overmann J."/>
            <person name="Amann R."/>
            <person name="Jetten M.S.M."/>
            <person name="Mascher T."/>
            <person name="Medema M.H."/>
            <person name="Devos D.P."/>
            <person name="Kaster A.-K."/>
            <person name="Ovreas L."/>
            <person name="Rohde M."/>
            <person name="Galperin M.Y."/>
            <person name="Jogler C."/>
        </authorList>
    </citation>
    <scope>NUCLEOTIDE SEQUENCE [LARGE SCALE GENOMIC DNA]</scope>
    <source>
        <strain evidence="4 5">Pan153</strain>
    </source>
</reference>
<dbReference type="RefSeq" id="WP_145460304.1">
    <property type="nucleotide sequence ID" value="NZ_CP036317.1"/>
</dbReference>
<dbReference type="SUPFAM" id="SSF54523">
    <property type="entry name" value="Pili subunits"/>
    <property type="match status" value="1"/>
</dbReference>